<sequence>MSATGRARRVRRWWRTSPTAVFLLDGASALPGVLAGQLVLHRAGSSLLSWAVFVLVLVLVSGLVHRGVQRIAGAPGREAPPSSGLVRSVPPTTRRSELRAVLRRR</sequence>
<dbReference type="AlphaFoldDB" id="A0A929BA71"/>
<gene>
    <name evidence="3" type="ORF">IQ251_17015</name>
</gene>
<evidence type="ECO:0000313" key="4">
    <source>
        <dbReference type="Proteomes" id="UP000598360"/>
    </source>
</evidence>
<keyword evidence="4" id="KW-1185">Reference proteome</keyword>
<comment type="caution">
    <text evidence="3">The sequence shown here is derived from an EMBL/GenBank/DDBJ whole genome shotgun (WGS) entry which is preliminary data.</text>
</comment>
<protein>
    <submittedName>
        <fullName evidence="3">Uncharacterized protein</fullName>
    </submittedName>
</protein>
<evidence type="ECO:0000256" key="1">
    <source>
        <dbReference type="SAM" id="MobiDB-lite"/>
    </source>
</evidence>
<feature type="region of interest" description="Disordered" evidence="1">
    <location>
        <begin position="75"/>
        <end position="94"/>
    </location>
</feature>
<feature type="transmembrane region" description="Helical" evidence="2">
    <location>
        <begin position="45"/>
        <end position="64"/>
    </location>
</feature>
<dbReference type="RefSeq" id="WP_193929602.1">
    <property type="nucleotide sequence ID" value="NZ_JADEYC010000033.1"/>
</dbReference>
<proteinExistence type="predicted"/>
<keyword evidence="2" id="KW-1133">Transmembrane helix</keyword>
<name>A0A929BA71_9PSEU</name>
<keyword evidence="2" id="KW-0472">Membrane</keyword>
<reference evidence="3" key="1">
    <citation type="submission" date="2020-10" db="EMBL/GenBank/DDBJ databases">
        <title>Diversity and distribution of actinomycetes associated with coral in the coast of Hainan.</title>
        <authorList>
            <person name="Li F."/>
        </authorList>
    </citation>
    <scope>NUCLEOTIDE SEQUENCE</scope>
    <source>
        <strain evidence="3">HNM0983</strain>
    </source>
</reference>
<keyword evidence="2" id="KW-0812">Transmembrane</keyword>
<evidence type="ECO:0000256" key="2">
    <source>
        <dbReference type="SAM" id="Phobius"/>
    </source>
</evidence>
<dbReference type="EMBL" id="JADEYC010000033">
    <property type="protein sequence ID" value="MBE9376154.1"/>
    <property type="molecule type" value="Genomic_DNA"/>
</dbReference>
<evidence type="ECO:0000313" key="3">
    <source>
        <dbReference type="EMBL" id="MBE9376154.1"/>
    </source>
</evidence>
<dbReference type="Proteomes" id="UP000598360">
    <property type="component" value="Unassembled WGS sequence"/>
</dbReference>
<accession>A0A929BA71</accession>
<organism evidence="3 4">
    <name type="scientific">Saccharopolyspora montiporae</name>
    <dbReference type="NCBI Taxonomy" id="2781240"/>
    <lineage>
        <taxon>Bacteria</taxon>
        <taxon>Bacillati</taxon>
        <taxon>Actinomycetota</taxon>
        <taxon>Actinomycetes</taxon>
        <taxon>Pseudonocardiales</taxon>
        <taxon>Pseudonocardiaceae</taxon>
        <taxon>Saccharopolyspora</taxon>
    </lineage>
</organism>